<dbReference type="AlphaFoldDB" id="A0A8J8NQV7"/>
<evidence type="ECO:0000313" key="1">
    <source>
        <dbReference type="EMBL" id="TNV78870.1"/>
    </source>
</evidence>
<proteinExistence type="predicted"/>
<keyword evidence="2" id="KW-1185">Reference proteome</keyword>
<name>A0A8J8NQV7_HALGN</name>
<sequence>MLQQQQKVFANSVLATMLPLQIIGFNSYFCLSLQYPSLFIQQIWLNRFQLYKKHQLEKSKYFVRYMPFQTAFVQFMQSDTFQGVPPIDQNRQLLVFVVVLGNLQFLPQGSLSWYTISALSFCFELFLSDKSPYFPAQWCS</sequence>
<gene>
    <name evidence="1" type="ORF">FGO68_gene1317</name>
</gene>
<dbReference type="EMBL" id="RRYP01009714">
    <property type="protein sequence ID" value="TNV78870.1"/>
    <property type="molecule type" value="Genomic_DNA"/>
</dbReference>
<reference evidence="1" key="1">
    <citation type="submission" date="2019-06" db="EMBL/GenBank/DDBJ databases">
        <authorList>
            <person name="Zheng W."/>
        </authorList>
    </citation>
    <scope>NUCLEOTIDE SEQUENCE</scope>
    <source>
        <strain evidence="1">QDHG01</strain>
    </source>
</reference>
<organism evidence="1 2">
    <name type="scientific">Halteria grandinella</name>
    <dbReference type="NCBI Taxonomy" id="5974"/>
    <lineage>
        <taxon>Eukaryota</taxon>
        <taxon>Sar</taxon>
        <taxon>Alveolata</taxon>
        <taxon>Ciliophora</taxon>
        <taxon>Intramacronucleata</taxon>
        <taxon>Spirotrichea</taxon>
        <taxon>Stichotrichia</taxon>
        <taxon>Sporadotrichida</taxon>
        <taxon>Halteriidae</taxon>
        <taxon>Halteria</taxon>
    </lineage>
</organism>
<dbReference type="Proteomes" id="UP000785679">
    <property type="component" value="Unassembled WGS sequence"/>
</dbReference>
<evidence type="ECO:0000313" key="2">
    <source>
        <dbReference type="Proteomes" id="UP000785679"/>
    </source>
</evidence>
<accession>A0A8J8NQV7</accession>
<comment type="caution">
    <text evidence="1">The sequence shown here is derived from an EMBL/GenBank/DDBJ whole genome shotgun (WGS) entry which is preliminary data.</text>
</comment>
<protein>
    <submittedName>
        <fullName evidence="1">Uncharacterized protein</fullName>
    </submittedName>
</protein>